<dbReference type="OrthoDB" id="115014at2759"/>
<dbReference type="KEGG" id="pif:PITG_20029"/>
<sequence>MQNNAELQRTLNELCTDLFATSAIDNCSSILQSLALLAEAFPHAQSLIGRLLSQPEDNQDRPWPITVSKLSTLSSNFLYNKETARSTVYLLAVLANNNYLNQRRIVQNVIGVKLEINPRKRGALATGSNLYALTVPVTVTNTYRRWKKRQQKLQNCRLPSGVPPTHDGIPMPNISATYRDGL</sequence>
<dbReference type="AlphaFoldDB" id="D0P1P9"/>
<protein>
    <submittedName>
        <fullName evidence="1">Uncharacterized protein</fullName>
    </submittedName>
</protein>
<evidence type="ECO:0000313" key="2">
    <source>
        <dbReference type="Proteomes" id="UP000006643"/>
    </source>
</evidence>
<accession>D0P1P9</accession>
<dbReference type="InParanoid" id="D0P1P9"/>
<dbReference type="VEuPathDB" id="FungiDB:PITG_20029"/>
<gene>
    <name evidence="1" type="ORF">PITG_20029</name>
</gene>
<dbReference type="HOGENOM" id="CLU_1484772_0_0_1"/>
<dbReference type="EMBL" id="DS028254">
    <property type="protein sequence ID" value="EEY54683.1"/>
    <property type="molecule type" value="Genomic_DNA"/>
</dbReference>
<reference evidence="2" key="1">
    <citation type="journal article" date="2009" name="Nature">
        <title>Genome sequence and analysis of the Irish potato famine pathogen Phytophthora infestans.</title>
        <authorList>
            <consortium name="The Broad Institute Genome Sequencing Platform"/>
            <person name="Haas B.J."/>
            <person name="Kamoun S."/>
            <person name="Zody M.C."/>
            <person name="Jiang R.H."/>
            <person name="Handsaker R.E."/>
            <person name="Cano L.M."/>
            <person name="Grabherr M."/>
            <person name="Kodira C.D."/>
            <person name="Raffaele S."/>
            <person name="Torto-Alalibo T."/>
            <person name="Bozkurt T.O."/>
            <person name="Ah-Fong A.M."/>
            <person name="Alvarado L."/>
            <person name="Anderson V.L."/>
            <person name="Armstrong M.R."/>
            <person name="Avrova A."/>
            <person name="Baxter L."/>
            <person name="Beynon J."/>
            <person name="Boevink P.C."/>
            <person name="Bollmann S.R."/>
            <person name="Bos J.I."/>
            <person name="Bulone V."/>
            <person name="Cai G."/>
            <person name="Cakir C."/>
            <person name="Carrington J.C."/>
            <person name="Chawner M."/>
            <person name="Conti L."/>
            <person name="Costanzo S."/>
            <person name="Ewan R."/>
            <person name="Fahlgren N."/>
            <person name="Fischbach M.A."/>
            <person name="Fugelstad J."/>
            <person name="Gilroy E.M."/>
            <person name="Gnerre S."/>
            <person name="Green P.J."/>
            <person name="Grenville-Briggs L.J."/>
            <person name="Griffith J."/>
            <person name="Grunwald N.J."/>
            <person name="Horn K."/>
            <person name="Horner N.R."/>
            <person name="Hu C.H."/>
            <person name="Huitema E."/>
            <person name="Jeong D.H."/>
            <person name="Jones A.M."/>
            <person name="Jones J.D."/>
            <person name="Jones R.W."/>
            <person name="Karlsson E.K."/>
            <person name="Kunjeti S.G."/>
            <person name="Lamour K."/>
            <person name="Liu Z."/>
            <person name="Ma L."/>
            <person name="Maclean D."/>
            <person name="Chibucos M.C."/>
            <person name="McDonald H."/>
            <person name="McWalters J."/>
            <person name="Meijer H.J."/>
            <person name="Morgan W."/>
            <person name="Morris P.F."/>
            <person name="Munro C.A."/>
            <person name="O'Neill K."/>
            <person name="Ospina-Giraldo M."/>
            <person name="Pinzon A."/>
            <person name="Pritchard L."/>
            <person name="Ramsahoye B."/>
            <person name="Ren Q."/>
            <person name="Restrepo S."/>
            <person name="Roy S."/>
            <person name="Sadanandom A."/>
            <person name="Savidor A."/>
            <person name="Schornack S."/>
            <person name="Schwartz D.C."/>
            <person name="Schumann U.D."/>
            <person name="Schwessinger B."/>
            <person name="Seyer L."/>
            <person name="Sharpe T."/>
            <person name="Silvar C."/>
            <person name="Song J."/>
            <person name="Studholme D.J."/>
            <person name="Sykes S."/>
            <person name="Thines M."/>
            <person name="van de Vondervoort P.J."/>
            <person name="Phuntumart V."/>
            <person name="Wawra S."/>
            <person name="Weide R."/>
            <person name="Win J."/>
            <person name="Young C."/>
            <person name="Zhou S."/>
            <person name="Fry W."/>
            <person name="Meyers B.C."/>
            <person name="van West P."/>
            <person name="Ristaino J."/>
            <person name="Govers F."/>
            <person name="Birch P.R."/>
            <person name="Whisson S.C."/>
            <person name="Judelson H.S."/>
            <person name="Nusbaum C."/>
        </authorList>
    </citation>
    <scope>NUCLEOTIDE SEQUENCE [LARGE SCALE GENOMIC DNA]</scope>
    <source>
        <strain evidence="2">T30-4</strain>
    </source>
</reference>
<proteinExistence type="predicted"/>
<dbReference type="GeneID" id="9463939"/>
<keyword evidence="2" id="KW-1185">Reference proteome</keyword>
<evidence type="ECO:0000313" key="1">
    <source>
        <dbReference type="EMBL" id="EEY54683.1"/>
    </source>
</evidence>
<name>D0P1P9_PHYIT</name>
<dbReference type="eggNOG" id="ENOG502SAI2">
    <property type="taxonomic scope" value="Eukaryota"/>
</dbReference>
<dbReference type="RefSeq" id="XP_002895777.1">
    <property type="nucleotide sequence ID" value="XM_002895731.1"/>
</dbReference>
<dbReference type="OMA" id="QRELQIC"/>
<organism evidence="1 2">
    <name type="scientific">Phytophthora infestans (strain T30-4)</name>
    <name type="common">Potato late blight agent</name>
    <dbReference type="NCBI Taxonomy" id="403677"/>
    <lineage>
        <taxon>Eukaryota</taxon>
        <taxon>Sar</taxon>
        <taxon>Stramenopiles</taxon>
        <taxon>Oomycota</taxon>
        <taxon>Peronosporomycetes</taxon>
        <taxon>Peronosporales</taxon>
        <taxon>Peronosporaceae</taxon>
        <taxon>Phytophthora</taxon>
    </lineage>
</organism>
<dbReference type="Proteomes" id="UP000006643">
    <property type="component" value="Unassembled WGS sequence"/>
</dbReference>